<keyword evidence="5" id="KW-1185">Reference proteome</keyword>
<dbReference type="PRINTS" id="PR00359">
    <property type="entry name" value="BP450"/>
</dbReference>
<dbReference type="PROSITE" id="PS00086">
    <property type="entry name" value="CYTOCHROME_P450"/>
    <property type="match status" value="1"/>
</dbReference>
<dbReference type="PANTHER" id="PTHR46696:SF1">
    <property type="entry name" value="CYTOCHROME P450 YJIB-RELATED"/>
    <property type="match status" value="1"/>
</dbReference>
<dbReference type="EMBL" id="JAGJCF010000003">
    <property type="protein sequence ID" value="MBP0615232.1"/>
    <property type="molecule type" value="Genomic_DNA"/>
</dbReference>
<keyword evidence="3" id="KW-0479">Metal-binding</keyword>
<dbReference type="SUPFAM" id="SSF48264">
    <property type="entry name" value="Cytochrome P450"/>
    <property type="match status" value="1"/>
</dbReference>
<dbReference type="Pfam" id="PF00067">
    <property type="entry name" value="p450"/>
    <property type="match status" value="1"/>
</dbReference>
<comment type="caution">
    <text evidence="4">The sequence shown here is derived from an EMBL/GenBank/DDBJ whole genome shotgun (WGS) entry which is preliminary data.</text>
</comment>
<dbReference type="InterPro" id="IPR001128">
    <property type="entry name" value="Cyt_P450"/>
</dbReference>
<keyword evidence="3" id="KW-0408">Iron</keyword>
<evidence type="ECO:0000256" key="3">
    <source>
        <dbReference type="RuleBase" id="RU000461"/>
    </source>
</evidence>
<gene>
    <name evidence="4" type="ORF">J6595_06540</name>
</gene>
<evidence type="ECO:0000256" key="1">
    <source>
        <dbReference type="ARBA" id="ARBA00001971"/>
    </source>
</evidence>
<accession>A0ABS4BFB9</accession>
<evidence type="ECO:0000313" key="4">
    <source>
        <dbReference type="EMBL" id="MBP0615232.1"/>
    </source>
</evidence>
<name>A0ABS4BFB9_9HYPH</name>
<comment type="similarity">
    <text evidence="2 3">Belongs to the cytochrome P450 family.</text>
</comment>
<dbReference type="InterPro" id="IPR017972">
    <property type="entry name" value="Cyt_P450_CS"/>
</dbReference>
<proteinExistence type="inferred from homology"/>
<dbReference type="RefSeq" id="WP_209593643.1">
    <property type="nucleotide sequence ID" value="NZ_JAGJCF010000003.1"/>
</dbReference>
<dbReference type="Proteomes" id="UP000678276">
    <property type="component" value="Unassembled WGS sequence"/>
</dbReference>
<dbReference type="PANTHER" id="PTHR46696">
    <property type="entry name" value="P450, PUTATIVE (EUROFUNG)-RELATED"/>
    <property type="match status" value="1"/>
</dbReference>
<keyword evidence="3" id="KW-0560">Oxidoreductase</keyword>
<evidence type="ECO:0000256" key="2">
    <source>
        <dbReference type="ARBA" id="ARBA00010617"/>
    </source>
</evidence>
<protein>
    <submittedName>
        <fullName evidence="4">Cytochrome P450</fullName>
    </submittedName>
</protein>
<organism evidence="4 5">
    <name type="scientific">Jiella mangrovi</name>
    <dbReference type="NCBI Taxonomy" id="2821407"/>
    <lineage>
        <taxon>Bacteria</taxon>
        <taxon>Pseudomonadati</taxon>
        <taxon>Pseudomonadota</taxon>
        <taxon>Alphaproteobacteria</taxon>
        <taxon>Hyphomicrobiales</taxon>
        <taxon>Aurantimonadaceae</taxon>
        <taxon>Jiella</taxon>
    </lineage>
</organism>
<evidence type="ECO:0000313" key="5">
    <source>
        <dbReference type="Proteomes" id="UP000678276"/>
    </source>
</evidence>
<dbReference type="InterPro" id="IPR036396">
    <property type="entry name" value="Cyt_P450_sf"/>
</dbReference>
<dbReference type="Gene3D" id="1.10.630.10">
    <property type="entry name" value="Cytochrome P450"/>
    <property type="match status" value="1"/>
</dbReference>
<comment type="cofactor">
    <cofactor evidence="1">
        <name>heme</name>
        <dbReference type="ChEBI" id="CHEBI:30413"/>
    </cofactor>
</comment>
<reference evidence="4 5" key="1">
    <citation type="submission" date="2021-04" db="EMBL/GenBank/DDBJ databases">
        <title>Whole genome sequence of Jiella sp. KSK16Y-1.</title>
        <authorList>
            <person name="Tuo L."/>
        </authorList>
    </citation>
    <scope>NUCLEOTIDE SEQUENCE [LARGE SCALE GENOMIC DNA]</scope>
    <source>
        <strain evidence="4 5">KSK16Y-1</strain>
    </source>
</reference>
<dbReference type="PRINTS" id="PR00385">
    <property type="entry name" value="P450"/>
</dbReference>
<sequence length="405" mass="43844">MATQLDPARNAPLRVNPIALMREPHSYLAHLRADHAIVELGDSYVLALRAQDVLALLADPRTEQIDGPAYAQLHKVPAGAVSRFLTEIFVFGNGASHRAKRSLFARAFSSKTMRDKTDDIRAVADRIVAELPRGETFDFVEAMAARLPSEMIASILGLPLSDATYFAKLVADLALAISPVYPHAAHPVIEAAASELSAYVSDELRNRLHSPAGDLLSTVVKDWAANPLITFDSLVQQVIALVIGGTDTTRAGFAMLVSLLLQHPRQWRAVGEDASLIPGAVNEALRYEPPVGTITRLTVAPLEIDGVLLPSGTVIKLSTLSALRDPMLYAEPDRFDIHRTDHPRIHPVFGSGPHRCIGEMLARLEIREGLAALAENAPQIALVEAATMSGFGGIRQISPMKVRID</sequence>
<keyword evidence="3" id="KW-0503">Monooxygenase</keyword>
<keyword evidence="3" id="KW-0349">Heme</keyword>
<dbReference type="InterPro" id="IPR002397">
    <property type="entry name" value="Cyt_P450_B"/>
</dbReference>